<sequence>MKALSGELFFIPVFHLSADQLSMIFEYLCGILQKDLLLSNKCSQDVSFLALNKWEFLLLCNLLWETMGRLLLFQVTNFSALTFQWPCTCSVRCVNKCPQWSQITDHAM</sequence>
<gene>
    <name evidence="1" type="ORF">AVEN_19603_1</name>
</gene>
<protein>
    <submittedName>
        <fullName evidence="1">Uncharacterized protein</fullName>
    </submittedName>
</protein>
<accession>A0A4Y2UV81</accession>
<dbReference type="Proteomes" id="UP000499080">
    <property type="component" value="Unassembled WGS sequence"/>
</dbReference>
<name>A0A4Y2UV81_ARAVE</name>
<keyword evidence="2" id="KW-1185">Reference proteome</keyword>
<reference evidence="1 2" key="1">
    <citation type="journal article" date="2019" name="Sci. Rep.">
        <title>Orb-weaving spider Araneus ventricosus genome elucidates the spidroin gene catalogue.</title>
        <authorList>
            <person name="Kono N."/>
            <person name="Nakamura H."/>
            <person name="Ohtoshi R."/>
            <person name="Moran D.A.P."/>
            <person name="Shinohara A."/>
            <person name="Yoshida Y."/>
            <person name="Fujiwara M."/>
            <person name="Mori M."/>
            <person name="Tomita M."/>
            <person name="Arakawa K."/>
        </authorList>
    </citation>
    <scope>NUCLEOTIDE SEQUENCE [LARGE SCALE GENOMIC DNA]</scope>
</reference>
<comment type="caution">
    <text evidence="1">The sequence shown here is derived from an EMBL/GenBank/DDBJ whole genome shotgun (WGS) entry which is preliminary data.</text>
</comment>
<dbReference type="EMBL" id="BGPR01039972">
    <property type="protein sequence ID" value="GBO16024.1"/>
    <property type="molecule type" value="Genomic_DNA"/>
</dbReference>
<proteinExistence type="predicted"/>
<dbReference type="AlphaFoldDB" id="A0A4Y2UV81"/>
<evidence type="ECO:0000313" key="2">
    <source>
        <dbReference type="Proteomes" id="UP000499080"/>
    </source>
</evidence>
<evidence type="ECO:0000313" key="1">
    <source>
        <dbReference type="EMBL" id="GBO16024.1"/>
    </source>
</evidence>
<organism evidence="1 2">
    <name type="scientific">Araneus ventricosus</name>
    <name type="common">Orbweaver spider</name>
    <name type="synonym">Epeira ventricosa</name>
    <dbReference type="NCBI Taxonomy" id="182803"/>
    <lineage>
        <taxon>Eukaryota</taxon>
        <taxon>Metazoa</taxon>
        <taxon>Ecdysozoa</taxon>
        <taxon>Arthropoda</taxon>
        <taxon>Chelicerata</taxon>
        <taxon>Arachnida</taxon>
        <taxon>Araneae</taxon>
        <taxon>Araneomorphae</taxon>
        <taxon>Entelegynae</taxon>
        <taxon>Araneoidea</taxon>
        <taxon>Araneidae</taxon>
        <taxon>Araneus</taxon>
    </lineage>
</organism>